<evidence type="ECO:0000313" key="6">
    <source>
        <dbReference type="Proteomes" id="UP000198280"/>
    </source>
</evidence>
<keyword evidence="6" id="KW-1185">Reference proteome</keyword>
<feature type="region of interest" description="Disordered" evidence="2">
    <location>
        <begin position="376"/>
        <end position="403"/>
    </location>
</feature>
<dbReference type="InterPro" id="IPR001932">
    <property type="entry name" value="PPM-type_phosphatase-like_dom"/>
</dbReference>
<organism evidence="5 6">
    <name type="scientific">Actinacidiphila glaucinigra</name>
    <dbReference type="NCBI Taxonomy" id="235986"/>
    <lineage>
        <taxon>Bacteria</taxon>
        <taxon>Bacillati</taxon>
        <taxon>Actinomycetota</taxon>
        <taxon>Actinomycetes</taxon>
        <taxon>Kitasatosporales</taxon>
        <taxon>Streptomycetaceae</taxon>
        <taxon>Actinacidiphila</taxon>
    </lineage>
</organism>
<feature type="compositionally biased region" description="Basic and acidic residues" evidence="2">
    <location>
        <begin position="394"/>
        <end position="403"/>
    </location>
</feature>
<dbReference type="EMBL" id="FZOF01000022">
    <property type="protein sequence ID" value="SNT37439.1"/>
    <property type="molecule type" value="Genomic_DNA"/>
</dbReference>
<dbReference type="AlphaFoldDB" id="A0A239M6E8"/>
<reference evidence="5 6" key="1">
    <citation type="submission" date="2017-06" db="EMBL/GenBank/DDBJ databases">
        <authorList>
            <person name="Kim H.J."/>
            <person name="Triplett B.A."/>
        </authorList>
    </citation>
    <scope>NUCLEOTIDE SEQUENCE [LARGE SCALE GENOMIC DNA]</scope>
    <source>
        <strain evidence="5 6">CGMCC 4.1858</strain>
    </source>
</reference>
<dbReference type="OrthoDB" id="311904at2"/>
<dbReference type="Pfam" id="PF07228">
    <property type="entry name" value="SpoIIE"/>
    <property type="match status" value="1"/>
</dbReference>
<name>A0A239M6E8_9ACTN</name>
<dbReference type="SMART" id="SM00331">
    <property type="entry name" value="PP2C_SIG"/>
    <property type="match status" value="1"/>
</dbReference>
<feature type="transmembrane region" description="Helical" evidence="3">
    <location>
        <begin position="20"/>
        <end position="39"/>
    </location>
</feature>
<gene>
    <name evidence="5" type="ORF">SAMN05216252_122154</name>
</gene>
<evidence type="ECO:0000256" key="3">
    <source>
        <dbReference type="SAM" id="Phobius"/>
    </source>
</evidence>
<keyword evidence="3" id="KW-1133">Transmembrane helix</keyword>
<feature type="transmembrane region" description="Helical" evidence="3">
    <location>
        <begin position="91"/>
        <end position="111"/>
    </location>
</feature>
<sequence>MEFGSRLSAMQDPVGSGCRVFVAVMIAIIAAVPIADHFLPEDIHLAHVLVIPVALASAFAGAVRGALTGLAAVVALVAAGAERHTLFSENVLVQLGSLVMLSVLLVLISALRERRRHELQELREVSRATQGVLLRPLPTRAGPVTIATAYRSAGDGDRIGGDLYAVARTARATRLLIGDVRGKGLCSIGDTETVLGAFRAAAHRQAPLAELMKSLEAGVRWELTESWDGPNETDIGERFVTAAVVEIPDDEPYVRVVSCGHLPPILLHDGTVTTLDVPEPAPPLGLGGLTGSSYAPTAFPFAPGDRLLLYTDGVTEARNGAGEFYPLMSRVAEWADRRPDQLVRKMTDDLLAHVAAPLQDDMAVVAIVRDALGGRPPHARAHAGADTAADAGEPDVRPAGRGL</sequence>
<dbReference type="PANTHER" id="PTHR43156:SF2">
    <property type="entry name" value="STAGE II SPORULATION PROTEIN E"/>
    <property type="match status" value="1"/>
</dbReference>
<evidence type="ECO:0000313" key="5">
    <source>
        <dbReference type="EMBL" id="SNT37439.1"/>
    </source>
</evidence>
<evidence type="ECO:0000256" key="2">
    <source>
        <dbReference type="SAM" id="MobiDB-lite"/>
    </source>
</evidence>
<feature type="transmembrane region" description="Helical" evidence="3">
    <location>
        <begin position="46"/>
        <end position="79"/>
    </location>
</feature>
<dbReference type="Gene3D" id="3.60.40.10">
    <property type="entry name" value="PPM-type phosphatase domain"/>
    <property type="match status" value="1"/>
</dbReference>
<dbReference type="SUPFAM" id="SSF81606">
    <property type="entry name" value="PP2C-like"/>
    <property type="match status" value="1"/>
</dbReference>
<dbReference type="InterPro" id="IPR052016">
    <property type="entry name" value="Bact_Sigma-Reg"/>
</dbReference>
<keyword evidence="1" id="KW-0378">Hydrolase</keyword>
<feature type="domain" description="PPM-type phosphatase" evidence="4">
    <location>
        <begin position="144"/>
        <end position="369"/>
    </location>
</feature>
<evidence type="ECO:0000259" key="4">
    <source>
        <dbReference type="SMART" id="SM00331"/>
    </source>
</evidence>
<proteinExistence type="predicted"/>
<feature type="compositionally biased region" description="Low complexity" evidence="2">
    <location>
        <begin position="382"/>
        <end position="391"/>
    </location>
</feature>
<evidence type="ECO:0000256" key="1">
    <source>
        <dbReference type="ARBA" id="ARBA00022801"/>
    </source>
</evidence>
<dbReference type="RefSeq" id="WP_089227398.1">
    <property type="nucleotide sequence ID" value="NZ_FZOF01000022.1"/>
</dbReference>
<dbReference type="PANTHER" id="PTHR43156">
    <property type="entry name" value="STAGE II SPORULATION PROTEIN E-RELATED"/>
    <property type="match status" value="1"/>
</dbReference>
<protein>
    <submittedName>
        <fullName evidence="5">Serine phosphatase RsbU, regulator of sigma subunit</fullName>
    </submittedName>
</protein>
<accession>A0A239M6E8</accession>
<keyword evidence="3" id="KW-0812">Transmembrane</keyword>
<dbReference type="GO" id="GO:0016791">
    <property type="term" value="F:phosphatase activity"/>
    <property type="evidence" value="ECO:0007669"/>
    <property type="project" value="TreeGrafter"/>
</dbReference>
<dbReference type="InterPro" id="IPR036457">
    <property type="entry name" value="PPM-type-like_dom_sf"/>
</dbReference>
<dbReference type="Proteomes" id="UP000198280">
    <property type="component" value="Unassembled WGS sequence"/>
</dbReference>
<keyword evidence="3" id="KW-0472">Membrane</keyword>
<dbReference type="FunFam" id="3.60.40.10:FF:000058">
    <property type="entry name" value="Stage II sporulation protein E"/>
    <property type="match status" value="1"/>
</dbReference>